<keyword evidence="3" id="KW-1185">Reference proteome</keyword>
<feature type="region of interest" description="Disordered" evidence="1">
    <location>
        <begin position="62"/>
        <end position="103"/>
    </location>
</feature>
<organism evidence="2 3">
    <name type="scientific">Swaminathania salitolerans</name>
    <dbReference type="NCBI Taxonomy" id="182838"/>
    <lineage>
        <taxon>Bacteria</taxon>
        <taxon>Pseudomonadati</taxon>
        <taxon>Pseudomonadota</taxon>
        <taxon>Alphaproteobacteria</taxon>
        <taxon>Acetobacterales</taxon>
        <taxon>Acetobacteraceae</taxon>
        <taxon>Swaminathania</taxon>
    </lineage>
</organism>
<gene>
    <name evidence="2" type="ORF">SSA02_16860</name>
</gene>
<comment type="caution">
    <text evidence="2">The sequence shown here is derived from an EMBL/GenBank/DDBJ whole genome shotgun (WGS) entry which is preliminary data.</text>
</comment>
<protein>
    <submittedName>
        <fullName evidence="2">Uncharacterized protein</fullName>
    </submittedName>
</protein>
<evidence type="ECO:0000313" key="2">
    <source>
        <dbReference type="EMBL" id="GEL02523.1"/>
    </source>
</evidence>
<dbReference type="RefSeq" id="WP_186807732.1">
    <property type="nucleotide sequence ID" value="NZ_BJVC01000003.1"/>
</dbReference>
<dbReference type="AlphaFoldDB" id="A0A511BRQ9"/>
<evidence type="ECO:0000256" key="1">
    <source>
        <dbReference type="SAM" id="MobiDB-lite"/>
    </source>
</evidence>
<feature type="region of interest" description="Disordered" evidence="1">
    <location>
        <begin position="1"/>
        <end position="21"/>
    </location>
</feature>
<name>A0A511BRQ9_9PROT</name>
<dbReference type="EMBL" id="BJVC01000003">
    <property type="protein sequence ID" value="GEL02523.1"/>
    <property type="molecule type" value="Genomic_DNA"/>
</dbReference>
<reference evidence="2 3" key="1">
    <citation type="submission" date="2019-07" db="EMBL/GenBank/DDBJ databases">
        <title>Whole genome shotgun sequence of Swaminathania salitolerans NBRC 104436.</title>
        <authorList>
            <person name="Hosoyama A."/>
            <person name="Uohara A."/>
            <person name="Ohji S."/>
            <person name="Ichikawa N."/>
        </authorList>
    </citation>
    <scope>NUCLEOTIDE SEQUENCE [LARGE SCALE GENOMIC DNA]</scope>
    <source>
        <strain evidence="2 3">NBRC 104436</strain>
    </source>
</reference>
<accession>A0A511BRQ9</accession>
<sequence length="103" mass="11273">MANDQFDAPAFDGEDNKHHSARALAEAAFRAEEEGDREKAAQLFRQAEAADPQALESVLLERRTDREGTAPPPVASDAEVAAMTRTMEPSRHAPPPEAIDENY</sequence>
<proteinExistence type="predicted"/>
<dbReference type="Proteomes" id="UP000321405">
    <property type="component" value="Unassembled WGS sequence"/>
</dbReference>
<evidence type="ECO:0000313" key="3">
    <source>
        <dbReference type="Proteomes" id="UP000321405"/>
    </source>
</evidence>